<reference evidence="1 2" key="1">
    <citation type="journal article" date="2022" name="New Phytol.">
        <title>Ecological generalism drives hyperdiversity of secondary metabolite gene clusters in xylarialean endophytes.</title>
        <authorList>
            <person name="Franco M.E.E."/>
            <person name="Wisecaver J.H."/>
            <person name="Arnold A.E."/>
            <person name="Ju Y.M."/>
            <person name="Slot J.C."/>
            <person name="Ahrendt S."/>
            <person name="Moore L.P."/>
            <person name="Eastman K.E."/>
            <person name="Scott K."/>
            <person name="Konkel Z."/>
            <person name="Mondo S.J."/>
            <person name="Kuo A."/>
            <person name="Hayes R.D."/>
            <person name="Haridas S."/>
            <person name="Andreopoulos B."/>
            <person name="Riley R."/>
            <person name="LaButti K."/>
            <person name="Pangilinan J."/>
            <person name="Lipzen A."/>
            <person name="Amirebrahimi M."/>
            <person name="Yan J."/>
            <person name="Adam C."/>
            <person name="Keymanesh K."/>
            <person name="Ng V."/>
            <person name="Louie K."/>
            <person name="Northen T."/>
            <person name="Drula E."/>
            <person name="Henrissat B."/>
            <person name="Hsieh H.M."/>
            <person name="Youens-Clark K."/>
            <person name="Lutzoni F."/>
            <person name="Miadlikowska J."/>
            <person name="Eastwood D.C."/>
            <person name="Hamelin R.C."/>
            <person name="Grigoriev I.V."/>
            <person name="U'Ren J.M."/>
        </authorList>
    </citation>
    <scope>NUCLEOTIDE SEQUENCE [LARGE SCALE GENOMIC DNA]</scope>
    <source>
        <strain evidence="1 2">ER1909</strain>
    </source>
</reference>
<dbReference type="Proteomes" id="UP001497680">
    <property type="component" value="Unassembled WGS sequence"/>
</dbReference>
<sequence length="138" mass="14455">MQFKLLTLPLLAALAVADNTLSSIIDSLPDCCWPCLGSKVKDLGCNTDFGCICEHQVQIMAEMANCVMDACGVHDTGNVNGILNQLCERWNAHPPPDEVAAAQSDWAKKADKPKNAAGSLEPGMAMMGAAVAAAALVV</sequence>
<keyword evidence="2" id="KW-1185">Reference proteome</keyword>
<name>A0ACC0CKC0_9PEZI</name>
<protein>
    <submittedName>
        <fullName evidence="1">Uncharacterized protein</fullName>
    </submittedName>
</protein>
<evidence type="ECO:0000313" key="1">
    <source>
        <dbReference type="EMBL" id="KAI6080853.1"/>
    </source>
</evidence>
<proteinExistence type="predicted"/>
<comment type="caution">
    <text evidence="1">The sequence shown here is derived from an EMBL/GenBank/DDBJ whole genome shotgun (WGS) entry which is preliminary data.</text>
</comment>
<gene>
    <name evidence="1" type="ORF">F4821DRAFT_275614</name>
</gene>
<accession>A0ACC0CKC0</accession>
<evidence type="ECO:0000313" key="2">
    <source>
        <dbReference type="Proteomes" id="UP001497680"/>
    </source>
</evidence>
<organism evidence="1 2">
    <name type="scientific">Hypoxylon rubiginosum</name>
    <dbReference type="NCBI Taxonomy" id="110542"/>
    <lineage>
        <taxon>Eukaryota</taxon>
        <taxon>Fungi</taxon>
        <taxon>Dikarya</taxon>
        <taxon>Ascomycota</taxon>
        <taxon>Pezizomycotina</taxon>
        <taxon>Sordariomycetes</taxon>
        <taxon>Xylariomycetidae</taxon>
        <taxon>Xylariales</taxon>
        <taxon>Hypoxylaceae</taxon>
        <taxon>Hypoxylon</taxon>
    </lineage>
</organism>
<dbReference type="EMBL" id="MU394419">
    <property type="protein sequence ID" value="KAI6080853.1"/>
    <property type="molecule type" value="Genomic_DNA"/>
</dbReference>